<name>A0ABX6K8R0_SALCS</name>
<comment type="catalytic activity">
    <reaction evidence="12">
        <text>5-amino-6-(5-phospho-D-ribitylamino)uracil + NADP(+) = 5-amino-6-(5-phospho-D-ribosylamino)uracil + NADPH + H(+)</text>
        <dbReference type="Rhea" id="RHEA:17845"/>
        <dbReference type="ChEBI" id="CHEBI:15378"/>
        <dbReference type="ChEBI" id="CHEBI:57783"/>
        <dbReference type="ChEBI" id="CHEBI:58349"/>
        <dbReference type="ChEBI" id="CHEBI:58421"/>
        <dbReference type="ChEBI" id="CHEBI:58453"/>
        <dbReference type="EC" id="1.1.1.193"/>
    </reaction>
</comment>
<dbReference type="CDD" id="cd01284">
    <property type="entry name" value="Riboflavin_deaminase-reductase"/>
    <property type="match status" value="1"/>
</dbReference>
<dbReference type="PROSITE" id="PS00903">
    <property type="entry name" value="CYT_DCMP_DEAMINASES_1"/>
    <property type="match status" value="1"/>
</dbReference>
<dbReference type="Pfam" id="PF01872">
    <property type="entry name" value="RibD_C"/>
    <property type="match status" value="1"/>
</dbReference>
<dbReference type="InterPro" id="IPR004794">
    <property type="entry name" value="Eubact_RibD"/>
</dbReference>
<dbReference type="InterPro" id="IPR002734">
    <property type="entry name" value="RibDG_C"/>
</dbReference>
<dbReference type="PIRSF" id="PIRSF006769">
    <property type="entry name" value="RibD"/>
    <property type="match status" value="1"/>
</dbReference>
<keyword evidence="6 12" id="KW-0686">Riboflavin biosynthesis</keyword>
<evidence type="ECO:0000313" key="14">
    <source>
        <dbReference type="EMBL" id="QIR06758.1"/>
    </source>
</evidence>
<dbReference type="NCBIfam" id="TIGR00227">
    <property type="entry name" value="ribD_Cterm"/>
    <property type="match status" value="1"/>
</dbReference>
<gene>
    <name evidence="14" type="primary">ribD</name>
    <name evidence="14" type="ORF">HBA18_10470</name>
</gene>
<sequence>MSNNQRDNTMMARALALAAQGRFTTTPNPNVGCVIAHGDDIVGEGFHLAPGGPHAEVHALKAAGKRAQGATAYVTLEPCSHYGRTPPCCDALIAANVSRVVCAMQDPNPQVAGRGIARLQEAGIEVVVGVMAEQAKALNPGFIKRMLTQMPYVQLKLAGSLDGRTALANGQSKWITGESARADVQAFRAQASAILSTSATVLADNPSLNVRQSQLPRATLDAYPQSTVRQPTRVVLDRDNKTSPDATVYQLDGDVIRIVDSPSNHAWPDNVQEWVMPDASLTAILRALAGHDIDKVWVEAGARLAGQLLTESLVDELIVYQAPVLLGGDSRPLVALDGMQRMDDAPRFHFNHMTRLGDDVRLTAMLSEHGVITQEYE</sequence>
<dbReference type="GO" id="GO:0008703">
    <property type="term" value="F:5-amino-6-(5-phosphoribosylamino)uracil reductase activity"/>
    <property type="evidence" value="ECO:0007669"/>
    <property type="project" value="UniProtKB-EC"/>
</dbReference>
<evidence type="ECO:0000256" key="7">
    <source>
        <dbReference type="ARBA" id="ARBA00022723"/>
    </source>
</evidence>
<comment type="pathway">
    <text evidence="3 12">Cofactor biosynthesis; riboflavin biosynthesis; 5-amino-6-(D-ribitylamino)uracil from GTP: step 3/4.</text>
</comment>
<keyword evidence="8 12" id="KW-0862">Zinc</keyword>
<keyword evidence="9 12" id="KW-0521">NADP</keyword>
<keyword evidence="11" id="KW-0511">Multifunctional enzyme</keyword>
<evidence type="ECO:0000256" key="2">
    <source>
        <dbReference type="ARBA" id="ARBA00004882"/>
    </source>
</evidence>
<reference evidence="14 15" key="1">
    <citation type="submission" date="2020-03" db="EMBL/GenBank/DDBJ databases">
        <title>Genome mining reveals the biosynthetic pathways of PHA and ectoines of the halophilic strain Salinivibrio costicola M318 isolated from fermented shrimp paste.</title>
        <authorList>
            <person name="Doan T.V."/>
            <person name="Tran L.T."/>
            <person name="Trieu T.A."/>
            <person name="Nguyen Q.V."/>
            <person name="Quach T.N."/>
            <person name="Phi T.Q."/>
            <person name="Kumar S."/>
        </authorList>
    </citation>
    <scope>NUCLEOTIDE SEQUENCE [LARGE SCALE GENOMIC DNA]</scope>
    <source>
        <strain evidence="14 15">M318</strain>
    </source>
</reference>
<dbReference type="Proteomes" id="UP000501408">
    <property type="component" value="Chromosome 1"/>
</dbReference>
<dbReference type="GO" id="GO:0008835">
    <property type="term" value="F:diaminohydroxyphosphoribosylaminopyrimidine deaminase activity"/>
    <property type="evidence" value="ECO:0007669"/>
    <property type="project" value="UniProtKB-EC"/>
</dbReference>
<dbReference type="InterPro" id="IPR016193">
    <property type="entry name" value="Cytidine_deaminase-like"/>
</dbReference>
<keyword evidence="10 12" id="KW-0560">Oxidoreductase</keyword>
<dbReference type="InterPro" id="IPR016192">
    <property type="entry name" value="APOBEC/CMP_deaminase_Zn-bd"/>
</dbReference>
<evidence type="ECO:0000256" key="1">
    <source>
        <dbReference type="ARBA" id="ARBA00002151"/>
    </source>
</evidence>
<comment type="function">
    <text evidence="1 12">Converts 2,5-diamino-6-(ribosylamino)-4(3h)-pyrimidinone 5'-phosphate into 5-amino-6-(ribosylamino)-2,4(1h,3h)-pyrimidinedione 5'-phosphate.</text>
</comment>
<evidence type="ECO:0000256" key="10">
    <source>
        <dbReference type="ARBA" id="ARBA00023002"/>
    </source>
</evidence>
<keyword evidence="7 12" id="KW-0479">Metal-binding</keyword>
<keyword evidence="15" id="KW-1185">Reference proteome</keyword>
<dbReference type="PANTHER" id="PTHR38011:SF7">
    <property type="entry name" value="2,5-DIAMINO-6-RIBOSYLAMINO-4(3H)-PYRIMIDINONE 5'-PHOSPHATE REDUCTASE"/>
    <property type="match status" value="1"/>
</dbReference>
<dbReference type="SUPFAM" id="SSF53597">
    <property type="entry name" value="Dihydrofolate reductase-like"/>
    <property type="match status" value="1"/>
</dbReference>
<evidence type="ECO:0000259" key="13">
    <source>
        <dbReference type="PROSITE" id="PS51747"/>
    </source>
</evidence>
<evidence type="ECO:0000256" key="4">
    <source>
        <dbReference type="ARBA" id="ARBA00005259"/>
    </source>
</evidence>
<evidence type="ECO:0000256" key="3">
    <source>
        <dbReference type="ARBA" id="ARBA00004910"/>
    </source>
</evidence>
<organism evidence="14 15">
    <name type="scientific">Salinivibrio costicola</name>
    <name type="common">Vibrio costicola</name>
    <dbReference type="NCBI Taxonomy" id="51367"/>
    <lineage>
        <taxon>Bacteria</taxon>
        <taxon>Pseudomonadati</taxon>
        <taxon>Pseudomonadota</taxon>
        <taxon>Gammaproteobacteria</taxon>
        <taxon>Vibrionales</taxon>
        <taxon>Vibrionaceae</taxon>
        <taxon>Salinivibrio</taxon>
    </lineage>
</organism>
<dbReference type="InterPro" id="IPR024072">
    <property type="entry name" value="DHFR-like_dom_sf"/>
</dbReference>
<dbReference type="EC" id="3.5.4.26" evidence="12"/>
<evidence type="ECO:0000256" key="6">
    <source>
        <dbReference type="ARBA" id="ARBA00022619"/>
    </source>
</evidence>
<comment type="cofactor">
    <cofactor evidence="12">
        <name>Zn(2+)</name>
        <dbReference type="ChEBI" id="CHEBI:29105"/>
    </cofactor>
    <text evidence="12">Binds 1 zinc ion.</text>
</comment>
<dbReference type="InterPro" id="IPR011549">
    <property type="entry name" value="RibD_C"/>
</dbReference>
<evidence type="ECO:0000256" key="12">
    <source>
        <dbReference type="PIRNR" id="PIRNR006769"/>
    </source>
</evidence>
<accession>A0ABX6K8R0</accession>
<comment type="catalytic activity">
    <reaction evidence="12">
        <text>2,5-diamino-6-hydroxy-4-(5-phosphoribosylamino)-pyrimidine + H2O + H(+) = 5-amino-6-(5-phospho-D-ribosylamino)uracil + NH4(+)</text>
        <dbReference type="Rhea" id="RHEA:21868"/>
        <dbReference type="ChEBI" id="CHEBI:15377"/>
        <dbReference type="ChEBI" id="CHEBI:15378"/>
        <dbReference type="ChEBI" id="CHEBI:28938"/>
        <dbReference type="ChEBI" id="CHEBI:58453"/>
        <dbReference type="ChEBI" id="CHEBI:58614"/>
        <dbReference type="EC" id="3.5.4.26"/>
    </reaction>
</comment>
<dbReference type="InterPro" id="IPR002125">
    <property type="entry name" value="CMP_dCMP_dom"/>
</dbReference>
<dbReference type="NCBIfam" id="TIGR00326">
    <property type="entry name" value="eubact_ribD"/>
    <property type="match status" value="1"/>
</dbReference>
<dbReference type="EMBL" id="CP050266">
    <property type="protein sequence ID" value="QIR06758.1"/>
    <property type="molecule type" value="Genomic_DNA"/>
</dbReference>
<comment type="pathway">
    <text evidence="2 12">Cofactor biosynthesis; riboflavin biosynthesis; 5-amino-6-(D-ribitylamino)uracil from GTP: step 2/4.</text>
</comment>
<dbReference type="Pfam" id="PF00383">
    <property type="entry name" value="dCMP_cyt_deam_1"/>
    <property type="match status" value="1"/>
</dbReference>
<comment type="similarity">
    <text evidence="4 12">In the N-terminal section; belongs to the cytidine and deoxycytidylate deaminase family.</text>
</comment>
<dbReference type="Gene3D" id="3.40.430.10">
    <property type="entry name" value="Dihydrofolate Reductase, subunit A"/>
    <property type="match status" value="1"/>
</dbReference>
<dbReference type="EC" id="1.1.1.193" evidence="12"/>
<feature type="domain" description="CMP/dCMP-type deaminase" evidence="13">
    <location>
        <begin position="5"/>
        <end position="127"/>
    </location>
</feature>
<dbReference type="PANTHER" id="PTHR38011">
    <property type="entry name" value="DIHYDROFOLATE REDUCTASE FAMILY PROTEIN (AFU_ORTHOLOGUE AFUA_8G06820)"/>
    <property type="match status" value="1"/>
</dbReference>
<evidence type="ECO:0000256" key="11">
    <source>
        <dbReference type="ARBA" id="ARBA00023268"/>
    </source>
</evidence>
<dbReference type="PROSITE" id="PS51747">
    <property type="entry name" value="CYT_DCMP_DEAMINASES_2"/>
    <property type="match status" value="1"/>
</dbReference>
<evidence type="ECO:0000313" key="15">
    <source>
        <dbReference type="Proteomes" id="UP000501408"/>
    </source>
</evidence>
<dbReference type="InterPro" id="IPR050765">
    <property type="entry name" value="Riboflavin_Biosynth_HTPR"/>
</dbReference>
<evidence type="ECO:0000256" key="8">
    <source>
        <dbReference type="ARBA" id="ARBA00022833"/>
    </source>
</evidence>
<comment type="similarity">
    <text evidence="5 12">In the C-terminal section; belongs to the HTP reductase family.</text>
</comment>
<protein>
    <recommendedName>
        <fullName evidence="12">Riboflavin biosynthesis protein RibD</fullName>
    </recommendedName>
    <domain>
        <recommendedName>
            <fullName evidence="12">Diaminohydroxyphosphoribosylaminopyrimidine deaminase</fullName>
            <shortName evidence="12">DRAP deaminase</shortName>
            <ecNumber evidence="12">3.5.4.26</ecNumber>
        </recommendedName>
        <alternativeName>
            <fullName evidence="12">Riboflavin-specific deaminase</fullName>
        </alternativeName>
    </domain>
    <domain>
        <recommendedName>
            <fullName evidence="12">5-amino-6-(5-phosphoribosylamino)uracil reductase</fullName>
            <ecNumber evidence="12">1.1.1.193</ecNumber>
        </recommendedName>
        <alternativeName>
            <fullName evidence="12">HTP reductase</fullName>
        </alternativeName>
    </domain>
</protein>
<dbReference type="SUPFAM" id="SSF53927">
    <property type="entry name" value="Cytidine deaminase-like"/>
    <property type="match status" value="1"/>
</dbReference>
<proteinExistence type="inferred from homology"/>
<evidence type="ECO:0000256" key="5">
    <source>
        <dbReference type="ARBA" id="ARBA00007417"/>
    </source>
</evidence>
<dbReference type="Gene3D" id="3.40.140.10">
    <property type="entry name" value="Cytidine Deaminase, domain 2"/>
    <property type="match status" value="1"/>
</dbReference>
<keyword evidence="12 14" id="KW-0378">Hydrolase</keyword>
<evidence type="ECO:0000256" key="9">
    <source>
        <dbReference type="ARBA" id="ARBA00022857"/>
    </source>
</evidence>
<dbReference type="RefSeq" id="WP_167314746.1">
    <property type="nucleotide sequence ID" value="NZ_CP050266.1"/>
</dbReference>